<proteinExistence type="predicted"/>
<keyword evidence="2" id="KW-1185">Reference proteome</keyword>
<name>A0A8J7SJM5_9BACT</name>
<sequence>MSNSEIELDFLSAETDEVFRQCIHCECQLTTAGLFMVSKAYRGDECTFEYAICMDCREKIHNELSDDSRVAMFDFMHDRVNMPQREEKYKNAANYQLQLDSCATCGLDRQLAESYSTAAVFHNGLMLTGAFPLMICSSCEEEVYQCLSDHTKDVWDKFINDHFPGPPAIGEPSPNHHLVF</sequence>
<dbReference type="RefSeq" id="WP_200311463.1">
    <property type="nucleotide sequence ID" value="NZ_JAENIM010000039.1"/>
</dbReference>
<accession>A0A8J7SJM5</accession>
<organism evidence="1 2">
    <name type="scientific">Persicirhabdus sediminis</name>
    <dbReference type="NCBI Taxonomy" id="454144"/>
    <lineage>
        <taxon>Bacteria</taxon>
        <taxon>Pseudomonadati</taxon>
        <taxon>Verrucomicrobiota</taxon>
        <taxon>Verrucomicrobiia</taxon>
        <taxon>Verrucomicrobiales</taxon>
        <taxon>Verrucomicrobiaceae</taxon>
        <taxon>Persicirhabdus</taxon>
    </lineage>
</organism>
<dbReference type="EMBL" id="JAENIM010000039">
    <property type="protein sequence ID" value="MBK1791459.1"/>
    <property type="molecule type" value="Genomic_DNA"/>
</dbReference>
<protein>
    <submittedName>
        <fullName evidence="1">Uncharacterized protein</fullName>
    </submittedName>
</protein>
<dbReference type="Proteomes" id="UP000624703">
    <property type="component" value="Unassembled WGS sequence"/>
</dbReference>
<reference evidence="1" key="1">
    <citation type="submission" date="2021-01" db="EMBL/GenBank/DDBJ databases">
        <title>Modified the classification status of verrucomicrobia.</title>
        <authorList>
            <person name="Feng X."/>
        </authorList>
    </citation>
    <scope>NUCLEOTIDE SEQUENCE</scope>
    <source>
        <strain evidence="1">_KCTC 22039</strain>
    </source>
</reference>
<dbReference type="AlphaFoldDB" id="A0A8J7SJM5"/>
<gene>
    <name evidence="1" type="ORF">JIN82_09875</name>
</gene>
<comment type="caution">
    <text evidence="1">The sequence shown here is derived from an EMBL/GenBank/DDBJ whole genome shotgun (WGS) entry which is preliminary data.</text>
</comment>
<evidence type="ECO:0000313" key="2">
    <source>
        <dbReference type="Proteomes" id="UP000624703"/>
    </source>
</evidence>
<evidence type="ECO:0000313" key="1">
    <source>
        <dbReference type="EMBL" id="MBK1791459.1"/>
    </source>
</evidence>